<protein>
    <recommendedName>
        <fullName evidence="3">Secreted protein</fullName>
    </recommendedName>
</protein>
<feature type="signal peptide" evidence="1">
    <location>
        <begin position="1"/>
        <end position="26"/>
    </location>
</feature>
<feature type="chain" id="PRO_5002290446" description="Secreted protein" evidence="1">
    <location>
        <begin position="27"/>
        <end position="125"/>
    </location>
</feature>
<dbReference type="AlphaFoldDB" id="A0A0D4ZZE0"/>
<geneLocation type="plasmid" evidence="2">
    <name>pJE1</name>
</geneLocation>
<keyword evidence="1" id="KW-0732">Signal</keyword>
<gene>
    <name evidence="2" type="ORF">pJE1_190</name>
</gene>
<evidence type="ECO:0000313" key="2">
    <source>
        <dbReference type="EMBL" id="AJW29612.1"/>
    </source>
</evidence>
<accession>A0A0D4ZZE0</accession>
<keyword evidence="2" id="KW-0614">Plasmid</keyword>
<dbReference type="EMBL" id="KM017071">
    <property type="protein sequence ID" value="AJW29612.1"/>
    <property type="molecule type" value="Genomic_DNA"/>
</dbReference>
<organism evidence="2">
    <name type="scientific">Sphingomonas sp. JE1</name>
    <dbReference type="NCBI Taxonomy" id="1628059"/>
    <lineage>
        <taxon>Bacteria</taxon>
        <taxon>Pseudomonadati</taxon>
        <taxon>Pseudomonadota</taxon>
        <taxon>Alphaproteobacteria</taxon>
        <taxon>Sphingomonadales</taxon>
        <taxon>Sphingomonadaceae</taxon>
        <taxon>Sphingomonas</taxon>
    </lineage>
</organism>
<proteinExistence type="predicted"/>
<evidence type="ECO:0008006" key="3">
    <source>
        <dbReference type="Google" id="ProtNLM"/>
    </source>
</evidence>
<sequence>MRNRLSTPIVVAAFLLGSATSYPAQAADSTWACQVLLCASNPGGWMQYAQCVPPIRKLLRSLALGGGFPTCSAGGVAAARYTKPKNGRPGTVVMTMRDGTRQTYFVPSDTEVARAEATAIPGGLH</sequence>
<name>A0A0D4ZZE0_9SPHN</name>
<evidence type="ECO:0000256" key="1">
    <source>
        <dbReference type="SAM" id="SignalP"/>
    </source>
</evidence>
<reference evidence="2" key="1">
    <citation type="submission" date="2014-06" db="EMBL/GenBank/DDBJ databases">
        <title>Molecular and ecological studies on carbamate pesticide degrading bacteria isolated from agricultural soils.</title>
        <authorList>
            <person name="Kim D.-U."/>
            <person name="Ka J.-O."/>
        </authorList>
    </citation>
    <scope>NUCLEOTIDE SEQUENCE</scope>
    <source>
        <strain evidence="2">JE1</strain>
        <plasmid evidence="2">pJE1</plasmid>
    </source>
</reference>